<keyword evidence="2" id="KW-1185">Reference proteome</keyword>
<organism evidence="1 2">
    <name type="scientific">Streptococcus downei MFe28</name>
    <dbReference type="NCBI Taxonomy" id="764290"/>
    <lineage>
        <taxon>Bacteria</taxon>
        <taxon>Bacillati</taxon>
        <taxon>Bacillota</taxon>
        <taxon>Bacilli</taxon>
        <taxon>Lactobacillales</taxon>
        <taxon>Streptococcaceae</taxon>
        <taxon>Streptococcus</taxon>
    </lineage>
</organism>
<sequence>MKLRVEFFENQINQAVEAGIYSIYLEKEGRSRLLYIGESTCVIERCSQHLGKVSREPIYLGLTSALLDDSSLALRFELYETIAEESLRKNKEKELVKSKQPLLQSGISDRVVSDEDKQARVRQFLTGDENL</sequence>
<dbReference type="OrthoDB" id="2051670at2"/>
<protein>
    <recommendedName>
        <fullName evidence="3">GIY-YIG domain-containing protein</fullName>
    </recommendedName>
</protein>
<proteinExistence type="predicted"/>
<evidence type="ECO:0000313" key="2">
    <source>
        <dbReference type="Proteomes" id="UP000254082"/>
    </source>
</evidence>
<dbReference type="Proteomes" id="UP000254082">
    <property type="component" value="Unassembled WGS sequence"/>
</dbReference>
<name>A0A380JFV3_STRDO</name>
<gene>
    <name evidence="1" type="ORF">NCTC11391_01934</name>
</gene>
<dbReference type="AlphaFoldDB" id="A0A380JFV3"/>
<reference evidence="1 2" key="1">
    <citation type="submission" date="2018-06" db="EMBL/GenBank/DDBJ databases">
        <authorList>
            <consortium name="Pathogen Informatics"/>
            <person name="Doyle S."/>
        </authorList>
    </citation>
    <scope>NUCLEOTIDE SEQUENCE [LARGE SCALE GENOMIC DNA]</scope>
    <source>
        <strain evidence="2">NCTC 11391</strain>
    </source>
</reference>
<dbReference type="RefSeq" id="WP_019782931.1">
    <property type="nucleotide sequence ID" value="NZ_UHFA01000002.1"/>
</dbReference>
<evidence type="ECO:0008006" key="3">
    <source>
        <dbReference type="Google" id="ProtNLM"/>
    </source>
</evidence>
<evidence type="ECO:0000313" key="1">
    <source>
        <dbReference type="EMBL" id="SUN37138.1"/>
    </source>
</evidence>
<accession>A0A380JFV3</accession>
<dbReference type="EMBL" id="UHFA01000002">
    <property type="protein sequence ID" value="SUN37138.1"/>
    <property type="molecule type" value="Genomic_DNA"/>
</dbReference>